<feature type="compositionally biased region" description="Polar residues" evidence="1">
    <location>
        <begin position="89"/>
        <end position="100"/>
    </location>
</feature>
<evidence type="ECO:0000313" key="3">
    <source>
        <dbReference type="EMBL" id="KAK6502751.1"/>
    </source>
</evidence>
<gene>
    <name evidence="3" type="ORF">TWF481_007798</name>
</gene>
<organism evidence="3 4">
    <name type="scientific">Arthrobotrys musiformis</name>
    <dbReference type="NCBI Taxonomy" id="47236"/>
    <lineage>
        <taxon>Eukaryota</taxon>
        <taxon>Fungi</taxon>
        <taxon>Dikarya</taxon>
        <taxon>Ascomycota</taxon>
        <taxon>Pezizomycotina</taxon>
        <taxon>Orbiliomycetes</taxon>
        <taxon>Orbiliales</taxon>
        <taxon>Orbiliaceae</taxon>
        <taxon>Arthrobotrys</taxon>
    </lineage>
</organism>
<keyword evidence="2" id="KW-0472">Membrane</keyword>
<feature type="region of interest" description="Disordered" evidence="1">
    <location>
        <begin position="85"/>
        <end position="106"/>
    </location>
</feature>
<evidence type="ECO:0000256" key="1">
    <source>
        <dbReference type="SAM" id="MobiDB-lite"/>
    </source>
</evidence>
<comment type="caution">
    <text evidence="3">The sequence shown here is derived from an EMBL/GenBank/DDBJ whole genome shotgun (WGS) entry which is preliminary data.</text>
</comment>
<feature type="transmembrane region" description="Helical" evidence="2">
    <location>
        <begin position="50"/>
        <end position="72"/>
    </location>
</feature>
<sequence length="106" mass="11773">MSPTLPHAQPQATSSSRETLVEVSSRYRSDSITDPSKPQANTFFGRWRQLIISIAVFLFLLGGTIGMIVAIFRLKQSSHHDWQEAYATSRPSSITSNSLPIVTPRV</sequence>
<evidence type="ECO:0000256" key="2">
    <source>
        <dbReference type="SAM" id="Phobius"/>
    </source>
</evidence>
<proteinExistence type="predicted"/>
<keyword evidence="4" id="KW-1185">Reference proteome</keyword>
<accession>A0AAV9W599</accession>
<dbReference type="AlphaFoldDB" id="A0AAV9W599"/>
<evidence type="ECO:0000313" key="4">
    <source>
        <dbReference type="Proteomes" id="UP001370758"/>
    </source>
</evidence>
<dbReference type="EMBL" id="JAVHJL010000005">
    <property type="protein sequence ID" value="KAK6502751.1"/>
    <property type="molecule type" value="Genomic_DNA"/>
</dbReference>
<keyword evidence="2" id="KW-0812">Transmembrane</keyword>
<feature type="region of interest" description="Disordered" evidence="1">
    <location>
        <begin position="1"/>
        <end position="20"/>
    </location>
</feature>
<keyword evidence="2" id="KW-1133">Transmembrane helix</keyword>
<protein>
    <submittedName>
        <fullName evidence="3">Uncharacterized protein</fullName>
    </submittedName>
</protein>
<name>A0AAV9W599_9PEZI</name>
<dbReference type="Proteomes" id="UP001370758">
    <property type="component" value="Unassembled WGS sequence"/>
</dbReference>
<reference evidence="3 4" key="1">
    <citation type="submission" date="2023-08" db="EMBL/GenBank/DDBJ databases">
        <authorList>
            <person name="Palmer J.M."/>
        </authorList>
    </citation>
    <scope>NUCLEOTIDE SEQUENCE [LARGE SCALE GENOMIC DNA]</scope>
    <source>
        <strain evidence="3 4">TWF481</strain>
    </source>
</reference>